<dbReference type="RefSeq" id="WP_158274013.1">
    <property type="nucleotide sequence ID" value="NZ_BMEZ01000006.1"/>
</dbReference>
<name>A0A2T6B123_9RHOB</name>
<comment type="caution">
    <text evidence="2">The sequence shown here is derived from an EMBL/GenBank/DDBJ whole genome shotgun (WGS) entry which is preliminary data.</text>
</comment>
<dbReference type="Proteomes" id="UP000244069">
    <property type="component" value="Unassembled WGS sequence"/>
</dbReference>
<evidence type="ECO:0000256" key="1">
    <source>
        <dbReference type="SAM" id="MobiDB-lite"/>
    </source>
</evidence>
<organism evidence="2 3">
    <name type="scientific">Allosediminivita pacifica</name>
    <dbReference type="NCBI Taxonomy" id="1267769"/>
    <lineage>
        <taxon>Bacteria</taxon>
        <taxon>Pseudomonadati</taxon>
        <taxon>Pseudomonadota</taxon>
        <taxon>Alphaproteobacteria</taxon>
        <taxon>Rhodobacterales</taxon>
        <taxon>Paracoccaceae</taxon>
        <taxon>Allosediminivita</taxon>
    </lineage>
</organism>
<feature type="region of interest" description="Disordered" evidence="1">
    <location>
        <begin position="27"/>
        <end position="46"/>
    </location>
</feature>
<evidence type="ECO:0000313" key="3">
    <source>
        <dbReference type="Proteomes" id="UP000244069"/>
    </source>
</evidence>
<proteinExistence type="predicted"/>
<dbReference type="EMBL" id="QBKN01000006">
    <property type="protein sequence ID" value="PTX49761.1"/>
    <property type="molecule type" value="Genomic_DNA"/>
</dbReference>
<evidence type="ECO:0000313" key="2">
    <source>
        <dbReference type="EMBL" id="PTX49761.1"/>
    </source>
</evidence>
<dbReference type="AlphaFoldDB" id="A0A2T6B123"/>
<protein>
    <submittedName>
        <fullName evidence="2">Uncharacterized protein</fullName>
    </submittedName>
</protein>
<reference evidence="2 3" key="1">
    <citation type="submission" date="2018-04" db="EMBL/GenBank/DDBJ databases">
        <title>Genomic Encyclopedia of Archaeal and Bacterial Type Strains, Phase II (KMG-II): from individual species to whole genera.</title>
        <authorList>
            <person name="Goeker M."/>
        </authorList>
    </citation>
    <scope>NUCLEOTIDE SEQUENCE [LARGE SCALE GENOMIC DNA]</scope>
    <source>
        <strain evidence="2 3">DSM 29329</strain>
    </source>
</reference>
<keyword evidence="3" id="KW-1185">Reference proteome</keyword>
<accession>A0A2T6B123</accession>
<sequence>MKKTTIFQIGALILMMLYGVYATTGPGGAQPAARPQICTPETPCDS</sequence>
<gene>
    <name evidence="2" type="ORF">C8N44_106139</name>
</gene>